<evidence type="ECO:0000256" key="3">
    <source>
        <dbReference type="SAM" id="Phobius"/>
    </source>
</evidence>
<sequence length="328" mass="36877">MAPEALQMLNSRAQLTRSQMSIKRARTPVRQNGRTTLASRQPRRSRTQLNMMPAQDSFPNLQMVQQRPDYAQTSLLQKNLLEAENKERLARDRQRVRSEMQSYKLPQTTPEGSNYDSESQMLQETYEQEYLQQIETEEFQNAAMQKISGEMNQLFAQTRQKQLKRAKENAANKAQDATQQAAQAIKAVASMGKLGWETENLISLADGIDPADFELPTIFNFIVQAYRALTAILNNGKKFLSGPLAVLEPPPLYRFWDMEAAGKLISSGTSDIFNGGSEIENTIESMTLGWWQAIIGLPIAIFLSLSIIAIFFFIFLLIAIGASALGML</sequence>
<evidence type="ECO:0000256" key="2">
    <source>
        <dbReference type="SAM" id="MobiDB-lite"/>
    </source>
</evidence>
<reference evidence="4 5" key="1">
    <citation type="journal article" date="2015" name="Nature">
        <title>rRNA introns, odd ribosomes, and small enigmatic genomes across a large radiation of phyla.</title>
        <authorList>
            <person name="Brown C.T."/>
            <person name="Hug L.A."/>
            <person name="Thomas B.C."/>
            <person name="Sharon I."/>
            <person name="Castelle C.J."/>
            <person name="Singh A."/>
            <person name="Wilkins M.J."/>
            <person name="Williams K.H."/>
            <person name="Banfield J.F."/>
        </authorList>
    </citation>
    <scope>NUCLEOTIDE SEQUENCE [LARGE SCALE GENOMIC DNA]</scope>
</reference>
<dbReference type="EMBL" id="LCAW01000004">
    <property type="protein sequence ID" value="KKR99629.1"/>
    <property type="molecule type" value="Genomic_DNA"/>
</dbReference>
<keyword evidence="1" id="KW-0175">Coiled coil</keyword>
<accession>A0A0G0VFD6</accession>
<proteinExistence type="predicted"/>
<evidence type="ECO:0000256" key="1">
    <source>
        <dbReference type="SAM" id="Coils"/>
    </source>
</evidence>
<keyword evidence="3" id="KW-1133">Transmembrane helix</keyword>
<organism evidence="4 5">
    <name type="scientific">Candidatus Uhrbacteria bacterium GW2011_GWC1_41_20</name>
    <dbReference type="NCBI Taxonomy" id="1618983"/>
    <lineage>
        <taxon>Bacteria</taxon>
        <taxon>Candidatus Uhriibacteriota</taxon>
    </lineage>
</organism>
<dbReference type="AlphaFoldDB" id="A0A0G0VFD6"/>
<dbReference type="Proteomes" id="UP000033930">
    <property type="component" value="Unassembled WGS sequence"/>
</dbReference>
<feature type="region of interest" description="Disordered" evidence="2">
    <location>
        <begin position="17"/>
        <end position="44"/>
    </location>
</feature>
<feature type="compositionally biased region" description="Polar residues" evidence="2">
    <location>
        <begin position="29"/>
        <end position="39"/>
    </location>
</feature>
<evidence type="ECO:0000313" key="4">
    <source>
        <dbReference type="EMBL" id="KKR99629.1"/>
    </source>
</evidence>
<gene>
    <name evidence="4" type="ORF">UU50_C0004G0010</name>
</gene>
<protein>
    <submittedName>
        <fullName evidence="4">Uncharacterized protein</fullName>
    </submittedName>
</protein>
<feature type="coiled-coil region" evidence="1">
    <location>
        <begin position="160"/>
        <end position="187"/>
    </location>
</feature>
<comment type="caution">
    <text evidence="4">The sequence shown here is derived from an EMBL/GenBank/DDBJ whole genome shotgun (WGS) entry which is preliminary data.</text>
</comment>
<keyword evidence="3" id="KW-0472">Membrane</keyword>
<feature type="transmembrane region" description="Helical" evidence="3">
    <location>
        <begin position="290"/>
        <end position="320"/>
    </location>
</feature>
<evidence type="ECO:0000313" key="5">
    <source>
        <dbReference type="Proteomes" id="UP000033930"/>
    </source>
</evidence>
<name>A0A0G0VFD6_9BACT</name>
<keyword evidence="3" id="KW-0812">Transmembrane</keyword>